<dbReference type="EMBL" id="LJSN01000003">
    <property type="protein sequence ID" value="PNE39281.1"/>
    <property type="molecule type" value="Genomic_DNA"/>
</dbReference>
<dbReference type="SFLD" id="SFLDG01136">
    <property type="entry name" value="C1.6:_Phosphoserine_Phosphatas"/>
    <property type="match status" value="1"/>
</dbReference>
<comment type="subunit">
    <text evidence="6">Homotetramer.</text>
</comment>
<dbReference type="Proteomes" id="UP000236047">
    <property type="component" value="Unassembled WGS sequence"/>
</dbReference>
<evidence type="ECO:0000256" key="1">
    <source>
        <dbReference type="ARBA" id="ARBA00001862"/>
    </source>
</evidence>
<keyword evidence="8" id="KW-0479">Metal-binding</keyword>
<organism evidence="12 13">
    <name type="scientific">Streptomyces noursei</name>
    <name type="common">Streptomyces albulus</name>
    <dbReference type="NCBI Taxonomy" id="1971"/>
    <lineage>
        <taxon>Bacteria</taxon>
        <taxon>Bacillati</taxon>
        <taxon>Actinomycetota</taxon>
        <taxon>Actinomycetes</taxon>
        <taxon>Kitasatosporales</taxon>
        <taxon>Streptomycetaceae</taxon>
        <taxon>Streptomyces</taxon>
    </lineage>
</organism>
<evidence type="ECO:0000313" key="13">
    <source>
        <dbReference type="Proteomes" id="UP000236047"/>
    </source>
</evidence>
<reference evidence="13" key="1">
    <citation type="submission" date="2015-09" db="EMBL/GenBank/DDBJ databases">
        <authorList>
            <person name="Graham D.E."/>
            <person name="Mahan K.M."/>
            <person name="Klingeman D.M."/>
            <person name="Fida T."/>
            <person name="Giannone R.J."/>
            <person name="Hettich R.L."/>
            <person name="Parry R.J."/>
            <person name="Spain J.C."/>
        </authorList>
    </citation>
    <scope>NUCLEOTIDE SEQUENCE [LARGE SCALE GENOMIC DNA]</scope>
    <source>
        <strain evidence="13">JCM 4701</strain>
    </source>
</reference>
<sequence>MPPTVVAVIPARGGSKGVPAKNLAAVGGVPLVARAVRECRAARLVTDVVVSTDDAGIAAAARGAGAVVIRRPGEIAGDTATSEAAVRHAMDTYEAEQGRRVDAVLLVQCTSPFLVSEDIDAVAAAVVEGGADSALTVAPFHGFVWRDAEAATDAAGAAPEEAADPDGGGHGVNHDKSFRPRRQDRPQDLLETGAAYAMDAAGFRTSGHRFFGRTELVRTDPARVLEIDDPHDLARARALAPLLDAPRPGALAGPSPTALPTSDDIDAVVLDFDGTQTDDRVLIDAEGRETVAVHRGDGLGIAALRRSGLKLLILSTEQNPVVAARARKLKVPVLHGIDRKDVALKQWCEESGVTPERVLYVGNDVNDLPCFDLVGWPVAVASAHDVVRGAARAVTATPGGSGAIREIAGWLLGPSL</sequence>
<dbReference type="SUPFAM" id="SSF56784">
    <property type="entry name" value="HAD-like"/>
    <property type="match status" value="1"/>
</dbReference>
<evidence type="ECO:0000256" key="5">
    <source>
        <dbReference type="ARBA" id="ARBA00010726"/>
    </source>
</evidence>
<gene>
    <name evidence="12" type="ORF">AOB60_35935</name>
</gene>
<evidence type="ECO:0000256" key="9">
    <source>
        <dbReference type="ARBA" id="ARBA00022801"/>
    </source>
</evidence>
<dbReference type="Gene3D" id="3.40.50.1000">
    <property type="entry name" value="HAD superfamily/HAD-like"/>
    <property type="match status" value="1"/>
</dbReference>
<protein>
    <recommendedName>
        <fullName evidence="7">N-acylneuraminate cytidylyltransferase</fullName>
        <ecNumber evidence="7">2.7.7.43</ecNumber>
    </recommendedName>
</protein>
<dbReference type="AlphaFoldDB" id="A0A2N8PE29"/>
<dbReference type="SFLD" id="SFLDG01138">
    <property type="entry name" value="C1.6.2:_Deoxy-d-mannose-octulo"/>
    <property type="match status" value="1"/>
</dbReference>
<dbReference type="GO" id="GO:0008781">
    <property type="term" value="F:N-acylneuraminate cytidylyltransferase activity"/>
    <property type="evidence" value="ECO:0007669"/>
    <property type="project" value="UniProtKB-EC"/>
</dbReference>
<dbReference type="InterPro" id="IPR029044">
    <property type="entry name" value="Nucleotide-diphossugar_trans"/>
</dbReference>
<comment type="caution">
    <text evidence="12">The sequence shown here is derived from an EMBL/GenBank/DDBJ whole genome shotgun (WGS) entry which is preliminary data.</text>
</comment>
<dbReference type="InterPro" id="IPR023214">
    <property type="entry name" value="HAD_sf"/>
</dbReference>
<comment type="cofactor">
    <cofactor evidence="2">
        <name>Mg(2+)</name>
        <dbReference type="ChEBI" id="CHEBI:18420"/>
    </cofactor>
</comment>
<comment type="pathway">
    <text evidence="3">Amino-sugar metabolism; N-acetylneuraminate metabolism.</text>
</comment>
<keyword evidence="9" id="KW-0378">Hydrolase</keyword>
<dbReference type="GO" id="GO:0006054">
    <property type="term" value="P:N-acetylneuraminate metabolic process"/>
    <property type="evidence" value="ECO:0007669"/>
    <property type="project" value="UniProtKB-UniPathway"/>
</dbReference>
<dbReference type="CDD" id="cd02513">
    <property type="entry name" value="CMP-NeuAc_Synthase"/>
    <property type="match status" value="1"/>
</dbReference>
<feature type="compositionally biased region" description="Basic and acidic residues" evidence="11">
    <location>
        <begin position="172"/>
        <end position="184"/>
    </location>
</feature>
<dbReference type="PANTHER" id="PTHR21485:SF3">
    <property type="entry name" value="N-ACYLNEURAMINATE CYTIDYLYLTRANSFERASE"/>
    <property type="match status" value="1"/>
</dbReference>
<keyword evidence="13" id="KW-1185">Reference proteome</keyword>
<feature type="compositionally biased region" description="Low complexity" evidence="11">
    <location>
        <begin position="151"/>
        <end position="160"/>
    </location>
</feature>
<accession>A0A2N8PE29</accession>
<evidence type="ECO:0000256" key="11">
    <source>
        <dbReference type="SAM" id="MobiDB-lite"/>
    </source>
</evidence>
<evidence type="ECO:0000256" key="8">
    <source>
        <dbReference type="ARBA" id="ARBA00022723"/>
    </source>
</evidence>
<feature type="region of interest" description="Disordered" evidence="11">
    <location>
        <begin position="151"/>
        <end position="184"/>
    </location>
</feature>
<dbReference type="UniPathway" id="UPA00628"/>
<dbReference type="SUPFAM" id="SSF53448">
    <property type="entry name" value="Nucleotide-diphospho-sugar transferases"/>
    <property type="match status" value="1"/>
</dbReference>
<dbReference type="GO" id="GO:0016788">
    <property type="term" value="F:hydrolase activity, acting on ester bonds"/>
    <property type="evidence" value="ECO:0007669"/>
    <property type="project" value="InterPro"/>
</dbReference>
<dbReference type="Pfam" id="PF02348">
    <property type="entry name" value="CTP_transf_3"/>
    <property type="match status" value="1"/>
</dbReference>
<dbReference type="PANTHER" id="PTHR21485">
    <property type="entry name" value="HAD SUPERFAMILY MEMBERS CMAS AND KDSC"/>
    <property type="match status" value="1"/>
</dbReference>
<comment type="similarity">
    <text evidence="5">Belongs to the CMP-NeuNAc synthase family.</text>
</comment>
<dbReference type="GO" id="GO:0046872">
    <property type="term" value="F:metal ion binding"/>
    <property type="evidence" value="ECO:0007669"/>
    <property type="project" value="UniProtKB-KW"/>
</dbReference>
<dbReference type="EC" id="2.7.7.43" evidence="7"/>
<dbReference type="RefSeq" id="WP_073445907.1">
    <property type="nucleotide sequence ID" value="NZ_LJSN01000003.1"/>
</dbReference>
<dbReference type="InterPro" id="IPR010023">
    <property type="entry name" value="KdsC_fam"/>
</dbReference>
<comment type="catalytic activity">
    <reaction evidence="1">
        <text>an N-acylneuraminate + CTP = a CMP-N-acyl-beta-neuraminate + diphosphate</text>
        <dbReference type="Rhea" id="RHEA:11344"/>
        <dbReference type="ChEBI" id="CHEBI:33019"/>
        <dbReference type="ChEBI" id="CHEBI:37563"/>
        <dbReference type="ChEBI" id="CHEBI:60073"/>
        <dbReference type="ChEBI" id="CHEBI:68671"/>
        <dbReference type="EC" id="2.7.7.43"/>
    </reaction>
</comment>
<dbReference type="InterPro" id="IPR003329">
    <property type="entry name" value="Cytidylyl_trans"/>
</dbReference>
<dbReference type="InterPro" id="IPR036412">
    <property type="entry name" value="HAD-like_sf"/>
</dbReference>
<evidence type="ECO:0000256" key="10">
    <source>
        <dbReference type="ARBA" id="ARBA00022842"/>
    </source>
</evidence>
<evidence type="ECO:0000256" key="4">
    <source>
        <dbReference type="ARBA" id="ARBA00005893"/>
    </source>
</evidence>
<evidence type="ECO:0000256" key="6">
    <source>
        <dbReference type="ARBA" id="ARBA00011881"/>
    </source>
</evidence>
<evidence type="ECO:0000313" key="12">
    <source>
        <dbReference type="EMBL" id="PNE39281.1"/>
    </source>
</evidence>
<dbReference type="Pfam" id="PF08282">
    <property type="entry name" value="Hydrolase_3"/>
    <property type="match status" value="1"/>
</dbReference>
<comment type="similarity">
    <text evidence="4">Belongs to the KdsC family.</text>
</comment>
<evidence type="ECO:0000256" key="3">
    <source>
        <dbReference type="ARBA" id="ARBA00005141"/>
    </source>
</evidence>
<dbReference type="SFLD" id="SFLDS00003">
    <property type="entry name" value="Haloacid_Dehalogenase"/>
    <property type="match status" value="1"/>
</dbReference>
<keyword evidence="12" id="KW-0808">Transferase</keyword>
<keyword evidence="10" id="KW-0460">Magnesium</keyword>
<evidence type="ECO:0000256" key="2">
    <source>
        <dbReference type="ARBA" id="ARBA00001946"/>
    </source>
</evidence>
<dbReference type="InterPro" id="IPR050793">
    <property type="entry name" value="CMP-NeuNAc_synthase"/>
</dbReference>
<proteinExistence type="inferred from homology"/>
<dbReference type="Gene3D" id="3.90.550.10">
    <property type="entry name" value="Spore Coat Polysaccharide Biosynthesis Protein SpsA, Chain A"/>
    <property type="match status" value="1"/>
</dbReference>
<evidence type="ECO:0000256" key="7">
    <source>
        <dbReference type="ARBA" id="ARBA00012491"/>
    </source>
</evidence>
<name>A0A2N8PE29_STRNR</name>